<keyword evidence="8" id="KW-0267">Excision nuclease</keyword>
<evidence type="ECO:0000313" key="16">
    <source>
        <dbReference type="Proteomes" id="UP000886842"/>
    </source>
</evidence>
<dbReference type="InterPro" id="IPR003439">
    <property type="entry name" value="ABC_transporter-like_ATP-bd"/>
</dbReference>
<gene>
    <name evidence="15" type="ORF">IAA98_05775</name>
</gene>
<evidence type="ECO:0000256" key="5">
    <source>
        <dbReference type="ARBA" id="ARBA00022763"/>
    </source>
</evidence>
<evidence type="ECO:0000256" key="12">
    <source>
        <dbReference type="ARBA" id="ARBA00039316"/>
    </source>
</evidence>
<dbReference type="Gene3D" id="1.20.1580.10">
    <property type="entry name" value="ABC transporter ATPase like domain"/>
    <property type="match status" value="1"/>
</dbReference>
<evidence type="ECO:0000256" key="1">
    <source>
        <dbReference type="ARBA" id="ARBA00004496"/>
    </source>
</evidence>
<dbReference type="GO" id="GO:0003677">
    <property type="term" value="F:DNA binding"/>
    <property type="evidence" value="ECO:0007669"/>
    <property type="project" value="UniProtKB-KW"/>
</dbReference>
<dbReference type="EMBL" id="DVLP01000175">
    <property type="protein sequence ID" value="HIT75076.1"/>
    <property type="molecule type" value="Genomic_DNA"/>
</dbReference>
<dbReference type="GO" id="GO:0004518">
    <property type="term" value="F:nuclease activity"/>
    <property type="evidence" value="ECO:0007669"/>
    <property type="project" value="UniProtKB-KW"/>
</dbReference>
<reference evidence="15" key="2">
    <citation type="journal article" date="2021" name="PeerJ">
        <title>Extensive microbial diversity within the chicken gut microbiome revealed by metagenomics and culture.</title>
        <authorList>
            <person name="Gilroy R."/>
            <person name="Ravi A."/>
            <person name="Getino M."/>
            <person name="Pursley I."/>
            <person name="Horton D.L."/>
            <person name="Alikhan N.F."/>
            <person name="Baker D."/>
            <person name="Gharbi K."/>
            <person name="Hall N."/>
            <person name="Watson M."/>
            <person name="Adriaenssens E.M."/>
            <person name="Foster-Nyarko E."/>
            <person name="Jarju S."/>
            <person name="Secka A."/>
            <person name="Antonio M."/>
            <person name="Oren A."/>
            <person name="Chaudhuri R.R."/>
            <person name="La Ragione R."/>
            <person name="Hildebrand F."/>
            <person name="Pallen M.J."/>
        </authorList>
    </citation>
    <scope>NUCLEOTIDE SEQUENCE</scope>
    <source>
        <strain evidence="15">ChiGjej1B1-24693</strain>
    </source>
</reference>
<dbReference type="PANTHER" id="PTHR43152">
    <property type="entry name" value="UVRABC SYSTEM PROTEIN A"/>
    <property type="match status" value="1"/>
</dbReference>
<dbReference type="Gene3D" id="1.10.8.280">
    <property type="entry name" value="ABC transporter ATPase domain-like"/>
    <property type="match status" value="1"/>
</dbReference>
<feature type="non-terminal residue" evidence="15">
    <location>
        <position position="535"/>
    </location>
</feature>
<feature type="domain" description="ABC transporter" evidence="14">
    <location>
        <begin position="175"/>
        <end position="470"/>
    </location>
</feature>
<comment type="caution">
    <text evidence="15">The sequence shown here is derived from an EMBL/GenBank/DDBJ whole genome shotgun (WGS) entry which is preliminary data.</text>
</comment>
<keyword evidence="9" id="KW-0238">DNA-binding</keyword>
<evidence type="ECO:0000256" key="3">
    <source>
        <dbReference type="ARBA" id="ARBA00022737"/>
    </source>
</evidence>
<keyword evidence="10" id="KW-0234">DNA repair</keyword>
<keyword evidence="5" id="KW-0227">DNA damage</keyword>
<evidence type="ECO:0000313" key="15">
    <source>
        <dbReference type="EMBL" id="HIT75076.1"/>
    </source>
</evidence>
<name>A0A9D1KM39_9ACTN</name>
<organism evidence="15 16">
    <name type="scientific">Candidatus Avipropionibacterium avicola</name>
    <dbReference type="NCBI Taxonomy" id="2840701"/>
    <lineage>
        <taxon>Bacteria</taxon>
        <taxon>Bacillati</taxon>
        <taxon>Actinomycetota</taxon>
        <taxon>Actinomycetes</taxon>
        <taxon>Propionibacteriales</taxon>
        <taxon>Propionibacteriaceae</taxon>
        <taxon>Propionibacteriaceae incertae sedis</taxon>
        <taxon>Candidatus Avipropionibacterium</taxon>
    </lineage>
</organism>
<dbReference type="AlphaFoldDB" id="A0A9D1KM39"/>
<dbReference type="PROSITE" id="PS50893">
    <property type="entry name" value="ABC_TRANSPORTER_2"/>
    <property type="match status" value="1"/>
</dbReference>
<evidence type="ECO:0000256" key="13">
    <source>
        <dbReference type="ARBA" id="ARBA00042156"/>
    </source>
</evidence>
<dbReference type="SUPFAM" id="SSF52540">
    <property type="entry name" value="P-loop containing nucleoside triphosphate hydrolases"/>
    <property type="match status" value="1"/>
</dbReference>
<evidence type="ECO:0000256" key="10">
    <source>
        <dbReference type="ARBA" id="ARBA00023204"/>
    </source>
</evidence>
<evidence type="ECO:0000256" key="6">
    <source>
        <dbReference type="ARBA" id="ARBA00022769"/>
    </source>
</evidence>
<protein>
    <recommendedName>
        <fullName evidence="12">UvrABC system protein A</fullName>
    </recommendedName>
    <alternativeName>
        <fullName evidence="13">Excinuclease ABC subunit A</fullName>
    </alternativeName>
</protein>
<comment type="similarity">
    <text evidence="11">Belongs to the ABC transporter superfamily. UvrA family.</text>
</comment>
<evidence type="ECO:0000256" key="7">
    <source>
        <dbReference type="ARBA" id="ARBA00022840"/>
    </source>
</evidence>
<dbReference type="GO" id="GO:0006281">
    <property type="term" value="P:DNA repair"/>
    <property type="evidence" value="ECO:0007669"/>
    <property type="project" value="UniProtKB-KW"/>
</dbReference>
<keyword evidence="3" id="KW-0677">Repeat</keyword>
<comment type="subcellular location">
    <subcellularLocation>
        <location evidence="1">Cytoplasm</location>
    </subcellularLocation>
</comment>
<evidence type="ECO:0000256" key="8">
    <source>
        <dbReference type="ARBA" id="ARBA00022881"/>
    </source>
</evidence>
<accession>A0A9D1KM39</accession>
<dbReference type="GO" id="GO:0016887">
    <property type="term" value="F:ATP hydrolysis activity"/>
    <property type="evidence" value="ECO:0007669"/>
    <property type="project" value="InterPro"/>
</dbReference>
<evidence type="ECO:0000256" key="9">
    <source>
        <dbReference type="ARBA" id="ARBA00023125"/>
    </source>
</evidence>
<dbReference type="InterPro" id="IPR027417">
    <property type="entry name" value="P-loop_NTPase"/>
</dbReference>
<keyword evidence="7" id="KW-0067">ATP-binding</keyword>
<proteinExistence type="inferred from homology"/>
<dbReference type="Gene3D" id="3.40.50.300">
    <property type="entry name" value="P-loop containing nucleotide triphosphate hydrolases"/>
    <property type="match status" value="2"/>
</dbReference>
<evidence type="ECO:0000256" key="4">
    <source>
        <dbReference type="ARBA" id="ARBA00022741"/>
    </source>
</evidence>
<keyword evidence="4" id="KW-0547">Nucleotide-binding</keyword>
<dbReference type="Proteomes" id="UP000886842">
    <property type="component" value="Unassembled WGS sequence"/>
</dbReference>
<reference evidence="15" key="1">
    <citation type="submission" date="2020-10" db="EMBL/GenBank/DDBJ databases">
        <authorList>
            <person name="Gilroy R."/>
        </authorList>
    </citation>
    <scope>NUCLEOTIDE SEQUENCE</scope>
    <source>
        <strain evidence="15">ChiGjej1B1-24693</strain>
    </source>
</reference>
<evidence type="ECO:0000256" key="2">
    <source>
        <dbReference type="ARBA" id="ARBA00022490"/>
    </source>
</evidence>
<evidence type="ECO:0000256" key="11">
    <source>
        <dbReference type="ARBA" id="ARBA00038000"/>
    </source>
</evidence>
<keyword evidence="2" id="KW-0963">Cytoplasm</keyword>
<keyword evidence="6" id="KW-0228">DNA excision</keyword>
<dbReference type="GO" id="GO:0005737">
    <property type="term" value="C:cytoplasm"/>
    <property type="evidence" value="ECO:0007669"/>
    <property type="project" value="UniProtKB-SubCell"/>
</dbReference>
<dbReference type="PANTHER" id="PTHR43152:SF2">
    <property type="entry name" value="DRUG RESISTANCE ABC TRANSPORTER"/>
    <property type="match status" value="1"/>
</dbReference>
<dbReference type="GO" id="GO:0005524">
    <property type="term" value="F:ATP binding"/>
    <property type="evidence" value="ECO:0007669"/>
    <property type="project" value="UniProtKB-KW"/>
</dbReference>
<sequence length="535" mass="57721">MTPSTAAHHPADQHDLIRVRGARENNLRDISIEIPKRRLTVFTGVSGSGKSSLVFATIAAESQRMINETYSAFVQGFMPTLSRPDVDLLDGLTTAIIVDQQRMGSDPRSTVGTATDTGAMLRILFSRLGEPHIGSAQAFSFNVASISGAGAVNIERAGRQVKERREFNVVGGMCLRCEGRGSVSDFDLSALYDDSLSLNEGALTIPGYSMDGWYGRIFRGCGFFSPDKPIADFTKRELDALLHKGPTKIKVEGVNVTYEGLIPRIQKSFLSKDREAMQPHIRAFVDRAITFQTCPECDGTRLSELARSSRIKGINIAEASAMQISDLADWVRDLEDSSVGPLLQSLRHTLDSFVQIGLGYLSLDRPAGTLSGGEAQRTKMIRHLGSALTDVTYVFDEPSIGLHPHDIQRMNELLLQLRDKGNTVLVVEHKPETIAIADHVVDLGPGAGSNGGQLMYEGSYDGLESSGTLTGQHLHDRVALKETVREAAGVVAIRGASTHNLQDVDVDVPLGVLCVVTGVAGSGKSSLIHGSLSSR</sequence>
<evidence type="ECO:0000259" key="14">
    <source>
        <dbReference type="PROSITE" id="PS50893"/>
    </source>
</evidence>